<dbReference type="HAMAP" id="MF_00023">
    <property type="entry name" value="SmpB"/>
    <property type="match status" value="1"/>
</dbReference>
<accession>A0A4R8M415</accession>
<dbReference type="OrthoDB" id="9805462at2"/>
<sequence length="154" mass="18010">MADRTVAQNRKARHDYFILETFECGIVLTGTEIKSVRDGKVNLKEGYALIRNGELWLVGVHISPYEKGSYYNHEPLRDRKLLMKKHEILRLFSKVREKGLTLVPLSVYLKEGRRAKVELALVKGKLLHDKRDSIAERDAKRDMERAVRHRNRDE</sequence>
<proteinExistence type="inferred from homology"/>
<comment type="function">
    <text evidence="3">Required for rescue of stalled ribosomes mediated by trans-translation. Binds to transfer-messenger RNA (tmRNA), required for stable association of tmRNA with ribosomes. tmRNA and SmpB together mimic tRNA shape, replacing the anticodon stem-loop with SmpB. tmRNA is encoded by the ssrA gene; the 2 termini fold to resemble tRNA(Ala) and it encodes a 'tag peptide', a short internal open reading frame. During trans-translation Ala-aminoacylated tmRNA acts like a tRNA, entering the A-site of stalled ribosomes, displacing the stalled mRNA. The ribosome then switches to translate the ORF on the tmRNA; the nascent peptide is terminated with the 'tag peptide' encoded by the tmRNA and targeted for degradation. The ribosome is freed to recommence translation, which seems to be the essential function of trans-translation.</text>
</comment>
<keyword evidence="2 3" id="KW-0694">RNA-binding</keyword>
<protein>
    <recommendedName>
        <fullName evidence="3">SsrA-binding protein</fullName>
    </recommendedName>
    <alternativeName>
        <fullName evidence="3">Small protein B</fullName>
    </alternativeName>
</protein>
<comment type="caution">
    <text evidence="4">The sequence shown here is derived from an EMBL/GenBank/DDBJ whole genome shotgun (WGS) entry which is preliminary data.</text>
</comment>
<dbReference type="SUPFAM" id="SSF74982">
    <property type="entry name" value="Small protein B (SmpB)"/>
    <property type="match status" value="1"/>
</dbReference>
<dbReference type="Proteomes" id="UP000295066">
    <property type="component" value="Unassembled WGS sequence"/>
</dbReference>
<reference evidence="4 5" key="1">
    <citation type="submission" date="2019-03" db="EMBL/GenBank/DDBJ databases">
        <title>Genomic Encyclopedia of Type Strains, Phase IV (KMG-IV): sequencing the most valuable type-strain genomes for metagenomic binning, comparative biology and taxonomic classification.</title>
        <authorList>
            <person name="Goeker M."/>
        </authorList>
    </citation>
    <scope>NUCLEOTIDE SEQUENCE [LARGE SCALE GENOMIC DNA]</scope>
    <source>
        <strain evidence="4 5">DSM 25964</strain>
    </source>
</reference>
<comment type="subcellular location">
    <subcellularLocation>
        <location evidence="3">Cytoplasm</location>
    </subcellularLocation>
    <text evidence="3">The tmRNA-SmpB complex associates with stalled 70S ribosomes.</text>
</comment>
<dbReference type="AlphaFoldDB" id="A0A4R8M415"/>
<dbReference type="RefSeq" id="WP_133958883.1">
    <property type="nucleotide sequence ID" value="NZ_SORI01000021.1"/>
</dbReference>
<evidence type="ECO:0000256" key="3">
    <source>
        <dbReference type="HAMAP-Rule" id="MF_00023"/>
    </source>
</evidence>
<keyword evidence="5" id="KW-1185">Reference proteome</keyword>
<dbReference type="PANTHER" id="PTHR30308:SF2">
    <property type="entry name" value="SSRA-BINDING PROTEIN"/>
    <property type="match status" value="1"/>
</dbReference>
<organism evidence="4 5">
    <name type="scientific">Aminivibrio pyruvatiphilus</name>
    <dbReference type="NCBI Taxonomy" id="1005740"/>
    <lineage>
        <taxon>Bacteria</taxon>
        <taxon>Thermotogati</taxon>
        <taxon>Synergistota</taxon>
        <taxon>Synergistia</taxon>
        <taxon>Synergistales</taxon>
        <taxon>Aminobacteriaceae</taxon>
        <taxon>Aminivibrio</taxon>
    </lineage>
</organism>
<dbReference type="GO" id="GO:0070930">
    <property type="term" value="P:trans-translation-dependent protein tagging"/>
    <property type="evidence" value="ECO:0007669"/>
    <property type="project" value="TreeGrafter"/>
</dbReference>
<dbReference type="Gene3D" id="2.40.280.10">
    <property type="match status" value="1"/>
</dbReference>
<dbReference type="InterPro" id="IPR000037">
    <property type="entry name" value="SsrA-bd_prot"/>
</dbReference>
<dbReference type="PANTHER" id="PTHR30308">
    <property type="entry name" value="TMRNA-BINDING COMPONENT OF TRANS-TRANSLATION TAGGING COMPLEX"/>
    <property type="match status" value="1"/>
</dbReference>
<evidence type="ECO:0000256" key="1">
    <source>
        <dbReference type="ARBA" id="ARBA00022490"/>
    </source>
</evidence>
<dbReference type="InterPro" id="IPR023620">
    <property type="entry name" value="SmpB"/>
</dbReference>
<dbReference type="PROSITE" id="PS01317">
    <property type="entry name" value="SSRP"/>
    <property type="match status" value="1"/>
</dbReference>
<dbReference type="CDD" id="cd09294">
    <property type="entry name" value="SmpB"/>
    <property type="match status" value="1"/>
</dbReference>
<gene>
    <name evidence="3" type="primary">smpB</name>
    <name evidence="4" type="ORF">C8D99_12140</name>
</gene>
<dbReference type="GO" id="GO:0070929">
    <property type="term" value="P:trans-translation"/>
    <property type="evidence" value="ECO:0007669"/>
    <property type="project" value="UniProtKB-UniRule"/>
</dbReference>
<dbReference type="EMBL" id="SORI01000021">
    <property type="protein sequence ID" value="TDY55914.1"/>
    <property type="molecule type" value="Genomic_DNA"/>
</dbReference>
<dbReference type="NCBIfam" id="NF003843">
    <property type="entry name" value="PRK05422.1"/>
    <property type="match status" value="1"/>
</dbReference>
<dbReference type="GO" id="GO:0005829">
    <property type="term" value="C:cytosol"/>
    <property type="evidence" value="ECO:0007669"/>
    <property type="project" value="TreeGrafter"/>
</dbReference>
<dbReference type="NCBIfam" id="TIGR00086">
    <property type="entry name" value="smpB"/>
    <property type="match status" value="1"/>
</dbReference>
<evidence type="ECO:0000313" key="4">
    <source>
        <dbReference type="EMBL" id="TDY55914.1"/>
    </source>
</evidence>
<name>A0A4R8M415_9BACT</name>
<dbReference type="GO" id="GO:0003723">
    <property type="term" value="F:RNA binding"/>
    <property type="evidence" value="ECO:0007669"/>
    <property type="project" value="UniProtKB-UniRule"/>
</dbReference>
<comment type="similarity">
    <text evidence="3">Belongs to the SmpB family.</text>
</comment>
<evidence type="ECO:0000313" key="5">
    <source>
        <dbReference type="Proteomes" id="UP000295066"/>
    </source>
</evidence>
<keyword evidence="1 3" id="KW-0963">Cytoplasm</keyword>
<evidence type="ECO:0000256" key="2">
    <source>
        <dbReference type="ARBA" id="ARBA00022884"/>
    </source>
</evidence>
<dbReference type="InterPro" id="IPR020081">
    <property type="entry name" value="SsrA-bd_prot_CS"/>
</dbReference>
<dbReference type="Pfam" id="PF01668">
    <property type="entry name" value="SmpB"/>
    <property type="match status" value="1"/>
</dbReference>